<dbReference type="InterPro" id="IPR047499">
    <property type="entry name" value="DD_AK7"/>
</dbReference>
<dbReference type="PANTHER" id="PTHR23359">
    <property type="entry name" value="NUCLEOTIDE KINASE"/>
    <property type="match status" value="1"/>
</dbReference>
<evidence type="ECO:0000256" key="1">
    <source>
        <dbReference type="ARBA" id="ARBA00022679"/>
    </source>
</evidence>
<dbReference type="SUPFAM" id="SSF51735">
    <property type="entry name" value="NAD(P)-binding Rossmann-fold domains"/>
    <property type="match status" value="1"/>
</dbReference>
<dbReference type="InterPro" id="IPR000850">
    <property type="entry name" value="Adenylat/UMP-CMP_kin"/>
</dbReference>
<dbReference type="InterPro" id="IPR036291">
    <property type="entry name" value="NAD(P)-bd_dom_sf"/>
</dbReference>
<name>A0ABQ5KQF5_9EUKA</name>
<dbReference type="SMART" id="SM00382">
    <property type="entry name" value="AAA"/>
    <property type="match status" value="1"/>
</dbReference>
<comment type="caution">
    <text evidence="7">The sequence shown here is derived from an EMBL/GenBank/DDBJ whole genome shotgun (WGS) entry which is preliminary data.</text>
</comment>
<evidence type="ECO:0000313" key="8">
    <source>
        <dbReference type="Proteomes" id="UP001057375"/>
    </source>
</evidence>
<feature type="coiled-coil region" evidence="4">
    <location>
        <begin position="759"/>
        <end position="797"/>
    </location>
</feature>
<feature type="compositionally biased region" description="Acidic residues" evidence="5">
    <location>
        <begin position="641"/>
        <end position="650"/>
    </location>
</feature>
<keyword evidence="3" id="KW-0418">Kinase</keyword>
<evidence type="ECO:0000259" key="6">
    <source>
        <dbReference type="SMART" id="SM00382"/>
    </source>
</evidence>
<dbReference type="InterPro" id="IPR027417">
    <property type="entry name" value="P-loop_NTPase"/>
</dbReference>
<dbReference type="SUPFAM" id="SSF52540">
    <property type="entry name" value="P-loop containing nucleoside triphosphate hydrolases"/>
    <property type="match status" value="1"/>
</dbReference>
<feature type="compositionally biased region" description="Acidic residues" evidence="5">
    <location>
        <begin position="261"/>
        <end position="274"/>
    </location>
</feature>
<dbReference type="Gene3D" id="1.20.890.10">
    <property type="entry name" value="cAMP-dependent protein kinase regulatory subunit, dimerization-anchoring domain"/>
    <property type="match status" value="1"/>
</dbReference>
<evidence type="ECO:0000313" key="7">
    <source>
        <dbReference type="EMBL" id="GKT34713.1"/>
    </source>
</evidence>
<dbReference type="Pfam" id="PF00406">
    <property type="entry name" value="ADK"/>
    <property type="match status" value="1"/>
</dbReference>
<evidence type="ECO:0000256" key="2">
    <source>
        <dbReference type="ARBA" id="ARBA00022741"/>
    </source>
</evidence>
<feature type="region of interest" description="Disordered" evidence="5">
    <location>
        <begin position="258"/>
        <end position="288"/>
    </location>
</feature>
<sequence length="847" mass="96259">MKWDKAIFIANQTTCTMKAIAKVFSSLKWTVLSHDTHKHASTEELKTKVLSCSVVIWDIVNPEEALWASQVVCSDKKERKFFLISTCMTWARTPLPPKPDILDDEEADEDEEAEPWGIGEEDFLSRLSHPEYRLHLSVERSIAKKIRNTANVSGCIIVPGHVYGRGEGVFFDLFKAAWLGEKIPLYGDENRIIPTIHALDLAIYVSECVKTVPEVMYVFAVEKRQTTAGELVKAIAESVRMPSEEEYIQKIKDADRKNGIVDEDEEEEGDDEGEEEKKKKAPPPPIVLPPNVRRVDRTEFLLTSGIADLLINFPMKQGHIATVLEEAPGWLCLKYGFIGCCPIALDEYVHVRHVSPLIVYIHGPPGSGKSTVAAKLAEQYDIEHVTVHDALESVARMDTEFGKRVRAALEQKQRLSDSACCIALRTYILHNDRCRCRGFVLDGYPKSLADSLALFGVTESGRRIRDDSYKAVWDKVKRWKRRDEGKEDEEEDEEEEGEEEELEEGEVSVKSLRKYLIQPFTRKPLSLSLGVVPWPALVISLSELCSEEERRSRVEEEYGQLDGTALCVTPDHFTLTAFNRRCIAFKERESAEGEGKAFMGRKGDAEEEDEGAVDVEQDYLAFLLSEEPDEELEGPPVKEGEEGEGDEEEGGEKVGDVFLGKMRAALNKSAPGPLRAIEARGVPIYRYGSEQDIKGFEKFKLNQQQLPSTLVPQTLEYDLLKMITVCTEIVGQKRSFEPTKEEILYKRALMARQQEEMLMKEEARTREQLRIQKKEEEERERLEKEKIEELRKEEERLLDVRSAPIRRFLGDTVLDIVALGLREVGELRPDDPVEYLAEFLMNKAISK</sequence>
<dbReference type="PRINTS" id="PR00094">
    <property type="entry name" value="ADENYLTKNASE"/>
</dbReference>
<reference evidence="7" key="1">
    <citation type="submission" date="2022-03" db="EMBL/GenBank/DDBJ databases">
        <title>Draft genome sequence of Aduncisulcus paluster, a free-living microaerophilic Fornicata.</title>
        <authorList>
            <person name="Yuyama I."/>
            <person name="Kume K."/>
            <person name="Tamura T."/>
            <person name="Inagaki Y."/>
            <person name="Hashimoto T."/>
        </authorList>
    </citation>
    <scope>NUCLEOTIDE SEQUENCE</scope>
    <source>
        <strain evidence="7">NY0171</strain>
    </source>
</reference>
<feature type="domain" description="AAA+ ATPase" evidence="6">
    <location>
        <begin position="355"/>
        <end position="775"/>
    </location>
</feature>
<keyword evidence="8" id="KW-1185">Reference proteome</keyword>
<dbReference type="CDD" id="cd22967">
    <property type="entry name" value="DD_AK7"/>
    <property type="match status" value="1"/>
</dbReference>
<evidence type="ECO:0000256" key="5">
    <source>
        <dbReference type="SAM" id="MobiDB-lite"/>
    </source>
</evidence>
<keyword evidence="2" id="KW-0547">Nucleotide-binding</keyword>
<feature type="region of interest" description="Disordered" evidence="5">
    <location>
        <begin position="483"/>
        <end position="505"/>
    </location>
</feature>
<keyword evidence="4" id="KW-0175">Coiled coil</keyword>
<feature type="compositionally biased region" description="Acidic residues" evidence="5">
    <location>
        <begin position="486"/>
        <end position="505"/>
    </location>
</feature>
<dbReference type="Gene3D" id="3.40.50.720">
    <property type="entry name" value="NAD(P)-binding Rossmann-like Domain"/>
    <property type="match status" value="1"/>
</dbReference>
<evidence type="ECO:0000256" key="3">
    <source>
        <dbReference type="ARBA" id="ARBA00022777"/>
    </source>
</evidence>
<dbReference type="InterPro" id="IPR003593">
    <property type="entry name" value="AAA+_ATPase"/>
</dbReference>
<proteinExistence type="predicted"/>
<dbReference type="InterPro" id="IPR007858">
    <property type="entry name" value="Dpy-30_motif"/>
</dbReference>
<feature type="region of interest" description="Disordered" evidence="5">
    <location>
        <begin position="625"/>
        <end position="652"/>
    </location>
</feature>
<dbReference type="Gene3D" id="3.40.50.300">
    <property type="entry name" value="P-loop containing nucleotide triphosphate hydrolases"/>
    <property type="match status" value="1"/>
</dbReference>
<evidence type="ECO:0000256" key="4">
    <source>
        <dbReference type="SAM" id="Coils"/>
    </source>
</evidence>
<protein>
    <submittedName>
        <fullName evidence="7">Multi-domain containing protein</fullName>
    </submittedName>
</protein>
<keyword evidence="1" id="KW-0808">Transferase</keyword>
<dbReference type="EMBL" id="BQXS01010855">
    <property type="protein sequence ID" value="GKT34713.1"/>
    <property type="molecule type" value="Genomic_DNA"/>
</dbReference>
<dbReference type="Proteomes" id="UP001057375">
    <property type="component" value="Unassembled WGS sequence"/>
</dbReference>
<dbReference type="Pfam" id="PF05186">
    <property type="entry name" value="Dpy-30"/>
    <property type="match status" value="1"/>
</dbReference>
<gene>
    <name evidence="7" type="ORF">ADUPG1_008015</name>
</gene>
<organism evidence="7 8">
    <name type="scientific">Aduncisulcus paluster</name>
    <dbReference type="NCBI Taxonomy" id="2918883"/>
    <lineage>
        <taxon>Eukaryota</taxon>
        <taxon>Metamonada</taxon>
        <taxon>Carpediemonas-like organisms</taxon>
        <taxon>Aduncisulcus</taxon>
    </lineage>
</organism>
<accession>A0ABQ5KQF5</accession>